<comment type="similarity">
    <text evidence="2">Belongs to the CRT-like transporter family.</text>
</comment>
<feature type="transmembrane region" description="Helical" evidence="7">
    <location>
        <begin position="247"/>
        <end position="265"/>
    </location>
</feature>
<keyword evidence="8" id="KW-0762">Sugar transport</keyword>
<feature type="transmembrane region" description="Helical" evidence="7">
    <location>
        <begin position="7"/>
        <end position="27"/>
    </location>
</feature>
<dbReference type="STRING" id="1805483.A0A177EBJ5"/>
<keyword evidence="9" id="KW-1185">Reference proteome</keyword>
<feature type="transmembrane region" description="Helical" evidence="7">
    <location>
        <begin position="192"/>
        <end position="210"/>
    </location>
</feature>
<evidence type="ECO:0000256" key="1">
    <source>
        <dbReference type="ARBA" id="ARBA00004141"/>
    </source>
</evidence>
<evidence type="ECO:0000256" key="6">
    <source>
        <dbReference type="ARBA" id="ARBA00023136"/>
    </source>
</evidence>
<keyword evidence="4 7" id="KW-0812">Transmembrane</keyword>
<dbReference type="Proteomes" id="UP000185944">
    <property type="component" value="Unassembled WGS sequence"/>
</dbReference>
<keyword evidence="3" id="KW-0813">Transport</keyword>
<keyword evidence="5 7" id="KW-1133">Transmembrane helix</keyword>
<feature type="transmembrane region" description="Helical" evidence="7">
    <location>
        <begin position="222"/>
        <end position="240"/>
    </location>
</feature>
<proteinExistence type="inferred from homology"/>
<dbReference type="InterPro" id="IPR013936">
    <property type="entry name" value="CRT-like"/>
</dbReference>
<evidence type="ECO:0000256" key="3">
    <source>
        <dbReference type="ARBA" id="ARBA00022448"/>
    </source>
</evidence>
<keyword evidence="6 7" id="KW-0472">Membrane</keyword>
<dbReference type="GO" id="GO:0000139">
    <property type="term" value="C:Golgi membrane"/>
    <property type="evidence" value="ECO:0007669"/>
    <property type="project" value="InterPro"/>
</dbReference>
<dbReference type="Pfam" id="PF08627">
    <property type="entry name" value="CRT-like"/>
    <property type="match status" value="1"/>
</dbReference>
<evidence type="ECO:0000256" key="2">
    <source>
        <dbReference type="ARBA" id="ARBA00006690"/>
    </source>
</evidence>
<dbReference type="InterPro" id="IPR007271">
    <property type="entry name" value="Nuc_sug_transpt"/>
</dbReference>
<dbReference type="AlphaFoldDB" id="A0A177EBJ5"/>
<dbReference type="VEuPathDB" id="MicrosporidiaDB:NEDG_01261"/>
<evidence type="ECO:0000313" key="9">
    <source>
        <dbReference type="Proteomes" id="UP000185944"/>
    </source>
</evidence>
<comment type="subcellular location">
    <subcellularLocation>
        <location evidence="1">Membrane</location>
        <topology evidence="1">Multi-pass membrane protein</topology>
    </subcellularLocation>
</comment>
<reference evidence="8 9" key="1">
    <citation type="submission" date="2016-02" db="EMBL/GenBank/DDBJ databases">
        <title>Discovery of a natural microsporidian pathogen with a broad tissue tropism in Caenorhabditis elegans.</title>
        <authorList>
            <person name="Luallen R.J."/>
            <person name="Reinke A.W."/>
            <person name="Tong L."/>
            <person name="Botts M.R."/>
            <person name="Felix M.-A."/>
            <person name="Troemel E.R."/>
        </authorList>
    </citation>
    <scope>NUCLEOTIDE SEQUENCE [LARGE SCALE GENOMIC DNA]</scope>
    <source>
        <strain evidence="8 9">JUm2807</strain>
    </source>
</reference>
<evidence type="ECO:0000313" key="8">
    <source>
        <dbReference type="EMBL" id="OAG29188.1"/>
    </source>
</evidence>
<protein>
    <submittedName>
        <fullName evidence="8">Solute carrier family 35 (UDP-sugar transporter), member A1/2/3</fullName>
    </submittedName>
</protein>
<gene>
    <name evidence="8" type="ORF">NEDG_01261</name>
</gene>
<feature type="transmembrane region" description="Helical" evidence="7">
    <location>
        <begin position="95"/>
        <end position="116"/>
    </location>
</feature>
<dbReference type="RefSeq" id="XP_067543867.1">
    <property type="nucleotide sequence ID" value="XM_067688679.1"/>
</dbReference>
<evidence type="ECO:0000256" key="4">
    <source>
        <dbReference type="ARBA" id="ARBA00022692"/>
    </source>
</evidence>
<dbReference type="EMBL" id="LTDL01000041">
    <property type="protein sequence ID" value="OAG29188.1"/>
    <property type="molecule type" value="Genomic_DNA"/>
</dbReference>
<dbReference type="GO" id="GO:0015165">
    <property type="term" value="F:pyrimidine nucleotide-sugar transmembrane transporter activity"/>
    <property type="evidence" value="ECO:0007669"/>
    <property type="project" value="InterPro"/>
</dbReference>
<feature type="transmembrane region" description="Helical" evidence="7">
    <location>
        <begin position="123"/>
        <end position="139"/>
    </location>
</feature>
<accession>A0A177EBJ5</accession>
<dbReference type="PANTHER" id="PTHR10231">
    <property type="entry name" value="NUCLEOTIDE-SUGAR TRANSMEMBRANE TRANSPORTER"/>
    <property type="match status" value="1"/>
</dbReference>
<dbReference type="GeneID" id="93647611"/>
<sequence length="296" mass="32355">MAKIKHWRLLGLSLANVVILYLLLFVTKTAGALTTTDKFAVTFLGESLKAVVCYLMMRWKEKKPFVYNKKYLLIGAFSSFQSFTALKATQVLPAILLQIIWQSRTFFVFLLSHLILNRKYSRMQVFSQVVLFVALMLPLCDEEISVFGVKALSATLAWAIVAATSCLSSAISSVYFEKIVKTSGTGMWEGSLNYSLSVALISGLGALASISSKTEIRNAPVVLTMSVLRCAEGVVIVNLVTIYSTLYRSLVSALCTGILSIPVAIQFEEKITGLGIASLGMIVVSLGLFNYGRIKG</sequence>
<comment type="caution">
    <text evidence="8">The sequence shown here is derived from an EMBL/GenBank/DDBJ whole genome shotgun (WGS) entry which is preliminary data.</text>
</comment>
<organism evidence="8 9">
    <name type="scientific">Nematocida displodere</name>
    <dbReference type="NCBI Taxonomy" id="1805483"/>
    <lineage>
        <taxon>Eukaryota</taxon>
        <taxon>Fungi</taxon>
        <taxon>Fungi incertae sedis</taxon>
        <taxon>Microsporidia</taxon>
        <taxon>Nematocida</taxon>
    </lineage>
</organism>
<feature type="transmembrane region" description="Helical" evidence="7">
    <location>
        <begin position="271"/>
        <end position="291"/>
    </location>
</feature>
<evidence type="ECO:0000256" key="5">
    <source>
        <dbReference type="ARBA" id="ARBA00022989"/>
    </source>
</evidence>
<evidence type="ECO:0000256" key="7">
    <source>
        <dbReference type="SAM" id="Phobius"/>
    </source>
</evidence>
<dbReference type="OrthoDB" id="2188825at2759"/>
<dbReference type="InterPro" id="IPR037185">
    <property type="entry name" value="EmrE-like"/>
</dbReference>
<name>A0A177EBJ5_9MICR</name>
<feature type="transmembrane region" description="Helical" evidence="7">
    <location>
        <begin position="151"/>
        <end position="171"/>
    </location>
</feature>
<dbReference type="SUPFAM" id="SSF103481">
    <property type="entry name" value="Multidrug resistance efflux transporter EmrE"/>
    <property type="match status" value="1"/>
</dbReference>